<dbReference type="SFLD" id="SFLDG01129">
    <property type="entry name" value="C1.5:_HAD__Beta-PGM__Phosphata"/>
    <property type="match status" value="1"/>
</dbReference>
<protein>
    <submittedName>
        <fullName evidence="2">HAD family hydrolase</fullName>
        <ecNumber evidence="2">3.-.-.-</ecNumber>
    </submittedName>
</protein>
<organism evidence="2 3">
    <name type="scientific">Sphaerisporangium aureirubrum</name>
    <dbReference type="NCBI Taxonomy" id="1544736"/>
    <lineage>
        <taxon>Bacteria</taxon>
        <taxon>Bacillati</taxon>
        <taxon>Actinomycetota</taxon>
        <taxon>Actinomycetes</taxon>
        <taxon>Streptosporangiales</taxon>
        <taxon>Streptosporangiaceae</taxon>
        <taxon>Sphaerisporangium</taxon>
    </lineage>
</organism>
<dbReference type="InterPro" id="IPR006439">
    <property type="entry name" value="HAD-SF_hydro_IA"/>
</dbReference>
<dbReference type="EMBL" id="JBHSRF010000014">
    <property type="protein sequence ID" value="MFC6082133.1"/>
    <property type="molecule type" value="Genomic_DNA"/>
</dbReference>
<dbReference type="InterPro" id="IPR041492">
    <property type="entry name" value="HAD_2"/>
</dbReference>
<dbReference type="Gene3D" id="1.10.150.240">
    <property type="entry name" value="Putative phosphatase, domain 2"/>
    <property type="match status" value="1"/>
</dbReference>
<dbReference type="InterPro" id="IPR036412">
    <property type="entry name" value="HAD-like_sf"/>
</dbReference>
<evidence type="ECO:0000313" key="2">
    <source>
        <dbReference type="EMBL" id="MFC6082133.1"/>
    </source>
</evidence>
<keyword evidence="2" id="KW-0378">Hydrolase</keyword>
<reference evidence="3" key="1">
    <citation type="journal article" date="2019" name="Int. J. Syst. Evol. Microbiol.">
        <title>The Global Catalogue of Microorganisms (GCM) 10K type strain sequencing project: providing services to taxonomists for standard genome sequencing and annotation.</title>
        <authorList>
            <consortium name="The Broad Institute Genomics Platform"/>
            <consortium name="The Broad Institute Genome Sequencing Center for Infectious Disease"/>
            <person name="Wu L."/>
            <person name="Ma J."/>
        </authorList>
    </citation>
    <scope>NUCLEOTIDE SEQUENCE [LARGE SCALE GENOMIC DNA]</scope>
    <source>
        <strain evidence="3">JCM 30346</strain>
    </source>
</reference>
<evidence type="ECO:0000313" key="3">
    <source>
        <dbReference type="Proteomes" id="UP001596137"/>
    </source>
</evidence>
<keyword evidence="1" id="KW-1133">Transmembrane helix</keyword>
<dbReference type="NCBIfam" id="TIGR01509">
    <property type="entry name" value="HAD-SF-IA-v3"/>
    <property type="match status" value="1"/>
</dbReference>
<keyword evidence="1" id="KW-0812">Transmembrane</keyword>
<dbReference type="EC" id="3.-.-.-" evidence="2"/>
<name>A0ABW1NGP8_9ACTN</name>
<comment type="caution">
    <text evidence="2">The sequence shown here is derived from an EMBL/GenBank/DDBJ whole genome shotgun (WGS) entry which is preliminary data.</text>
</comment>
<dbReference type="RefSeq" id="WP_380807898.1">
    <property type="nucleotide sequence ID" value="NZ_JBHTLB010000022.1"/>
</dbReference>
<dbReference type="PANTHER" id="PTHR43434:SF1">
    <property type="entry name" value="PHOSPHOGLYCOLATE PHOSPHATASE"/>
    <property type="match status" value="1"/>
</dbReference>
<accession>A0ABW1NGP8</accession>
<dbReference type="PANTHER" id="PTHR43434">
    <property type="entry name" value="PHOSPHOGLYCOLATE PHOSPHATASE"/>
    <property type="match status" value="1"/>
</dbReference>
<dbReference type="InterPro" id="IPR050155">
    <property type="entry name" value="HAD-like_hydrolase_sf"/>
</dbReference>
<dbReference type="SUPFAM" id="SSF56784">
    <property type="entry name" value="HAD-like"/>
    <property type="match status" value="1"/>
</dbReference>
<keyword evidence="1" id="KW-0472">Membrane</keyword>
<dbReference type="SFLD" id="SFLDS00003">
    <property type="entry name" value="Haloacid_Dehalogenase"/>
    <property type="match status" value="1"/>
</dbReference>
<dbReference type="InterPro" id="IPR023214">
    <property type="entry name" value="HAD_sf"/>
</dbReference>
<dbReference type="Gene3D" id="3.40.50.1000">
    <property type="entry name" value="HAD superfamily/HAD-like"/>
    <property type="match status" value="1"/>
</dbReference>
<sequence length="222" mass="22676">MDLDGVIINSLPATDAAIAVVAGAALGRRVSADECRACAGGSPPEALRRLGVVDADLVYERGFDDALRASLAEMVVFARVVAAVAGLAAAHASVAVVTAQARRRIGMLLPPELAGVVDTVIAHEDVQRPRPAPDGVRAALRMLGVAPGRAVFVGDGPDDMLAGRAAGVCSLGVTWGFHSEDALVEAGASGIVRDPDQLAEQVVRHLLGRGEGPSGWKGDLPA</sequence>
<dbReference type="InterPro" id="IPR023198">
    <property type="entry name" value="PGP-like_dom2"/>
</dbReference>
<dbReference type="Proteomes" id="UP001596137">
    <property type="component" value="Unassembled WGS sequence"/>
</dbReference>
<feature type="transmembrane region" description="Helical" evidence="1">
    <location>
        <begin position="76"/>
        <end position="99"/>
    </location>
</feature>
<gene>
    <name evidence="2" type="ORF">ACFP1K_13295</name>
</gene>
<dbReference type="Pfam" id="PF13419">
    <property type="entry name" value="HAD_2"/>
    <property type="match status" value="1"/>
</dbReference>
<evidence type="ECO:0000256" key="1">
    <source>
        <dbReference type="SAM" id="Phobius"/>
    </source>
</evidence>
<dbReference type="GO" id="GO:0016787">
    <property type="term" value="F:hydrolase activity"/>
    <property type="evidence" value="ECO:0007669"/>
    <property type="project" value="UniProtKB-KW"/>
</dbReference>
<proteinExistence type="predicted"/>
<keyword evidence="3" id="KW-1185">Reference proteome</keyword>